<feature type="domain" description="DAGKc" evidence="5">
    <location>
        <begin position="14"/>
        <end position="142"/>
    </location>
</feature>
<comment type="caution">
    <text evidence="6">The sequence shown here is derived from an EMBL/GenBank/DDBJ whole genome shotgun (WGS) entry which is preliminary data.</text>
</comment>
<keyword evidence="2" id="KW-0547">Nucleotide-binding</keyword>
<evidence type="ECO:0000259" key="5">
    <source>
        <dbReference type="PROSITE" id="PS50146"/>
    </source>
</evidence>
<dbReference type="InterPro" id="IPR017438">
    <property type="entry name" value="ATP-NAD_kinase_N"/>
</dbReference>
<keyword evidence="1" id="KW-0808">Transferase</keyword>
<keyword evidence="4" id="KW-0067">ATP-binding</keyword>
<dbReference type="InterPro" id="IPR001206">
    <property type="entry name" value="Diacylglycerol_kinase_cat_dom"/>
</dbReference>
<dbReference type="Pfam" id="PF19279">
    <property type="entry name" value="YegS_C"/>
    <property type="match status" value="1"/>
</dbReference>
<dbReference type="Proteomes" id="UP000236569">
    <property type="component" value="Unassembled WGS sequence"/>
</dbReference>
<dbReference type="Pfam" id="PF00781">
    <property type="entry name" value="DAGK_cat"/>
    <property type="match status" value="1"/>
</dbReference>
<gene>
    <name evidence="6" type="ORF">DAERI_140058</name>
</gene>
<evidence type="ECO:0000313" key="6">
    <source>
        <dbReference type="EMBL" id="GBF07397.1"/>
    </source>
</evidence>
<name>A0A2I9DWJ9_9DEIO</name>
<dbReference type="GO" id="GO:0016301">
    <property type="term" value="F:kinase activity"/>
    <property type="evidence" value="ECO:0007669"/>
    <property type="project" value="UniProtKB-KW"/>
</dbReference>
<evidence type="ECO:0000256" key="4">
    <source>
        <dbReference type="ARBA" id="ARBA00022840"/>
    </source>
</evidence>
<accession>A0A2I9DWJ9</accession>
<dbReference type="InterPro" id="IPR016064">
    <property type="entry name" value="NAD/diacylglycerol_kinase_sf"/>
</dbReference>
<dbReference type="PANTHER" id="PTHR12358:SF106">
    <property type="entry name" value="LIPID KINASE YEGS"/>
    <property type="match status" value="1"/>
</dbReference>
<dbReference type="GO" id="GO:0005524">
    <property type="term" value="F:ATP binding"/>
    <property type="evidence" value="ECO:0007669"/>
    <property type="project" value="UniProtKB-KW"/>
</dbReference>
<reference evidence="7" key="1">
    <citation type="submission" date="2018-01" db="EMBL/GenBank/DDBJ databases">
        <title>Draft Genome Sequence of the Radioresistant Bacterium Deinococcus aerius TR0125, Isolated from the Higher Atmosphere above Japan.</title>
        <authorList>
            <person name="Satoh K."/>
            <person name="Arai H."/>
            <person name="Sanzen T."/>
            <person name="Kawaguchi Y."/>
            <person name="Hayashi H."/>
            <person name="Yokobori S."/>
            <person name="Yamagishi A."/>
            <person name="Oono Y."/>
            <person name="Narumi I."/>
        </authorList>
    </citation>
    <scope>NUCLEOTIDE SEQUENCE [LARGE SCALE GENOMIC DNA]</scope>
    <source>
        <strain evidence="7">TR0125</strain>
    </source>
</reference>
<dbReference type="SUPFAM" id="SSF111331">
    <property type="entry name" value="NAD kinase/diacylglycerol kinase-like"/>
    <property type="match status" value="1"/>
</dbReference>
<dbReference type="GO" id="GO:0005886">
    <property type="term" value="C:plasma membrane"/>
    <property type="evidence" value="ECO:0007669"/>
    <property type="project" value="TreeGrafter"/>
</dbReference>
<protein>
    <submittedName>
        <fullName evidence="6">Diacylglycerol kinase catalytic subunit</fullName>
    </submittedName>
</protein>
<keyword evidence="3 6" id="KW-0418">Kinase</keyword>
<dbReference type="InterPro" id="IPR045540">
    <property type="entry name" value="YegS/DAGK_C"/>
</dbReference>
<evidence type="ECO:0000256" key="2">
    <source>
        <dbReference type="ARBA" id="ARBA00022741"/>
    </source>
</evidence>
<organism evidence="6 7">
    <name type="scientific">Deinococcus aerius</name>
    <dbReference type="NCBI Taxonomy" id="200253"/>
    <lineage>
        <taxon>Bacteria</taxon>
        <taxon>Thermotogati</taxon>
        <taxon>Deinococcota</taxon>
        <taxon>Deinococci</taxon>
        <taxon>Deinococcales</taxon>
        <taxon>Deinococcaceae</taxon>
        <taxon>Deinococcus</taxon>
    </lineage>
</organism>
<dbReference type="Gene3D" id="3.40.50.10330">
    <property type="entry name" value="Probable inorganic polyphosphate/atp-NAD kinase, domain 1"/>
    <property type="match status" value="1"/>
</dbReference>
<evidence type="ECO:0000256" key="3">
    <source>
        <dbReference type="ARBA" id="ARBA00022777"/>
    </source>
</evidence>
<keyword evidence="7" id="KW-1185">Reference proteome</keyword>
<sequence>MPSPYPGGDVTPIPPARSYAVVLNPSAGRGLAGREWPRLEAELLARGLSFEVISEASGAAALARVEALPTQTAVLAVGGDGTVGALLPALVGTARLLGIIPLGSGNDFAGMLGLRPGDFAGALDRLAFSPRRVDALRATILSGEGEGRTHLLLNGLGMGFDAEVAALTLGAPARLSGFGRYAWAALAALRNLALTPVTVEVDGQVLYSGPSALAAVMNGTRYGGGFQISPASDARDGLLHALASGPVSRAGLLALMGRVLRGRHLGHPRVHHAPGRMVTVTWARPTHLHLDGDLAGRVTAVHAEVLPGAVTLLNG</sequence>
<dbReference type="SMART" id="SM00046">
    <property type="entry name" value="DAGKc"/>
    <property type="match status" value="1"/>
</dbReference>
<proteinExistence type="predicted"/>
<dbReference type="PANTHER" id="PTHR12358">
    <property type="entry name" value="SPHINGOSINE KINASE"/>
    <property type="match status" value="1"/>
</dbReference>
<dbReference type="InterPro" id="IPR050187">
    <property type="entry name" value="Lipid_Phosphate_FormReg"/>
</dbReference>
<evidence type="ECO:0000256" key="1">
    <source>
        <dbReference type="ARBA" id="ARBA00022679"/>
    </source>
</evidence>
<dbReference type="PROSITE" id="PS50146">
    <property type="entry name" value="DAGK"/>
    <property type="match status" value="1"/>
</dbReference>
<evidence type="ECO:0000313" key="7">
    <source>
        <dbReference type="Proteomes" id="UP000236569"/>
    </source>
</evidence>
<dbReference type="AlphaFoldDB" id="A0A2I9DWJ9"/>
<dbReference type="EMBL" id="BFAG01000014">
    <property type="protein sequence ID" value="GBF07397.1"/>
    <property type="molecule type" value="Genomic_DNA"/>
</dbReference>
<dbReference type="Gene3D" id="2.60.200.40">
    <property type="match status" value="1"/>
</dbReference>